<dbReference type="SUPFAM" id="SSF49899">
    <property type="entry name" value="Concanavalin A-like lectins/glucanases"/>
    <property type="match status" value="1"/>
</dbReference>
<accession>A0A7Y0RCE0</accession>
<dbReference type="Pfam" id="PF05735">
    <property type="entry name" value="TSP_C"/>
    <property type="match status" value="1"/>
</dbReference>
<dbReference type="InterPro" id="IPR013320">
    <property type="entry name" value="ConA-like_dom_sf"/>
</dbReference>
<evidence type="ECO:0000313" key="4">
    <source>
        <dbReference type="Proteomes" id="UP000567186"/>
    </source>
</evidence>
<dbReference type="OrthoDB" id="9152117at2"/>
<dbReference type="AlphaFoldDB" id="A0A7Y0RCE0"/>
<organism evidence="3 4">
    <name type="scientific">Marinobacter orientalis</name>
    <dbReference type="NCBI Taxonomy" id="1928859"/>
    <lineage>
        <taxon>Bacteria</taxon>
        <taxon>Pseudomonadati</taxon>
        <taxon>Pseudomonadota</taxon>
        <taxon>Gammaproteobacteria</taxon>
        <taxon>Pseudomonadales</taxon>
        <taxon>Marinobacteraceae</taxon>
        <taxon>Marinobacter</taxon>
    </lineage>
</organism>
<dbReference type="GO" id="GO:0005576">
    <property type="term" value="C:extracellular region"/>
    <property type="evidence" value="ECO:0007669"/>
    <property type="project" value="InterPro"/>
</dbReference>
<evidence type="ECO:0000256" key="1">
    <source>
        <dbReference type="SAM" id="Phobius"/>
    </source>
</evidence>
<feature type="transmembrane region" description="Helical" evidence="1">
    <location>
        <begin position="219"/>
        <end position="239"/>
    </location>
</feature>
<keyword evidence="1" id="KW-1133">Transmembrane helix</keyword>
<dbReference type="PROSITE" id="PS51236">
    <property type="entry name" value="TSP_CTER"/>
    <property type="match status" value="1"/>
</dbReference>
<dbReference type="EMBL" id="JABCKY010000002">
    <property type="protein sequence ID" value="NMT63643.1"/>
    <property type="molecule type" value="Genomic_DNA"/>
</dbReference>
<evidence type="ECO:0000259" key="2">
    <source>
        <dbReference type="PROSITE" id="PS51236"/>
    </source>
</evidence>
<reference evidence="3 4" key="1">
    <citation type="submission" date="2020-04" db="EMBL/GenBank/DDBJ databases">
        <title>Marinobacter oceani sp. nov., isolated from marine solar saltern.</title>
        <authorList>
            <person name="Chen X.-Y."/>
        </authorList>
    </citation>
    <scope>NUCLEOTIDE SEQUENCE [LARGE SCALE GENOMIC DNA]</scope>
    <source>
        <strain evidence="3 4">W62</strain>
    </source>
</reference>
<feature type="domain" description="TSP C-terminal" evidence="2">
    <location>
        <begin position="7"/>
        <end position="211"/>
    </location>
</feature>
<keyword evidence="1" id="KW-0472">Membrane</keyword>
<proteinExistence type="predicted"/>
<sequence>MLSGFVGLAHAVPADLSDWEIDGSGNWTLQASNDAVKQSLNSRPTVFFNNRDSQGTALGGSIEVQTPGDDDFVGFVLGYNDGDLFADTADYILVDWKQGTQSGWDAGMSVSRVTGSIDAGGTDTSADAWTHTGNVTFLERARTLGNTGWDDNTSYLFDIIFTESNIKVLVDDVLQFDISGAFQNGSFGFYNFSQPQVLYAGITEEEAPDPGTGNGETPVAVPTPASFGLMILGLLGLVVTRRR</sequence>
<dbReference type="GO" id="GO:0005509">
    <property type="term" value="F:calcium ion binding"/>
    <property type="evidence" value="ECO:0007669"/>
    <property type="project" value="InterPro"/>
</dbReference>
<gene>
    <name evidence="3" type="ORF">HIU99_08520</name>
</gene>
<keyword evidence="1" id="KW-0812">Transmembrane</keyword>
<evidence type="ECO:0000313" key="3">
    <source>
        <dbReference type="EMBL" id="NMT63643.1"/>
    </source>
</evidence>
<comment type="caution">
    <text evidence="3">The sequence shown here is derived from an EMBL/GenBank/DDBJ whole genome shotgun (WGS) entry which is preliminary data.</text>
</comment>
<protein>
    <submittedName>
        <fullName evidence="3">PEP-CTERM sorting domain-containing protein</fullName>
    </submittedName>
</protein>
<keyword evidence="4" id="KW-1185">Reference proteome</keyword>
<dbReference type="InterPro" id="IPR008859">
    <property type="entry name" value="Thrombospondin_C"/>
</dbReference>
<dbReference type="Gene3D" id="2.60.120.200">
    <property type="match status" value="1"/>
</dbReference>
<dbReference type="GO" id="GO:0007155">
    <property type="term" value="P:cell adhesion"/>
    <property type="evidence" value="ECO:0007669"/>
    <property type="project" value="InterPro"/>
</dbReference>
<dbReference type="Proteomes" id="UP000567186">
    <property type="component" value="Unassembled WGS sequence"/>
</dbReference>
<name>A0A7Y0RCE0_9GAMM</name>